<reference evidence="3 4" key="1">
    <citation type="submission" date="2020-08" db="EMBL/GenBank/DDBJ databases">
        <title>Whole genome shotgun sequence of Actinoplanes ianthinogenes NBRC 13996.</title>
        <authorList>
            <person name="Komaki H."/>
            <person name="Tamura T."/>
        </authorList>
    </citation>
    <scope>NUCLEOTIDE SEQUENCE [LARGE SCALE GENOMIC DNA]</scope>
    <source>
        <strain evidence="3 4">NBRC 13996</strain>
    </source>
</reference>
<keyword evidence="4" id="KW-1185">Reference proteome</keyword>
<protein>
    <submittedName>
        <fullName evidence="3">Uncharacterized protein</fullName>
    </submittedName>
</protein>
<organism evidence="3 4">
    <name type="scientific">Actinoplanes ianthinogenes</name>
    <dbReference type="NCBI Taxonomy" id="122358"/>
    <lineage>
        <taxon>Bacteria</taxon>
        <taxon>Bacillati</taxon>
        <taxon>Actinomycetota</taxon>
        <taxon>Actinomycetes</taxon>
        <taxon>Micromonosporales</taxon>
        <taxon>Micromonosporaceae</taxon>
        <taxon>Actinoplanes</taxon>
    </lineage>
</organism>
<dbReference type="EMBL" id="AP023356">
    <property type="protein sequence ID" value="BCJ40236.1"/>
    <property type="molecule type" value="Genomic_DNA"/>
</dbReference>
<sequence>MAAPVKPRRWLTLSAIAVVLILVVGGVVLFVTRDKTGADAVGAASDRLYDQSAVAVDISYANPDGESISGSFTLDDDLHATGTITDPLAGSAELVEYTAYSAVRGDVDWWSRRDADQARTLQKQWIDPTVAPFPVEITGNFGPTALGAFLLDVQDHGTEIAVDEPFRGRRVTGMTWEGWTVLVTVESPQRLVWFGGPISKDGPFKPADDPFPPVKPSSISVTVDDAPEDAAQAVQREVAAVIPEAAKSGSGAAPKKPPAQGSTFVPPGKGGPSAALADRLRSRGIEITTALSLDSGHGEQTTIAYRALDVMSARPGFQADDVLTAVENTYRRGLLPELQTLTQSGRLDNPQDLTDTLNHLDFEHDIGAAPSQRDKGQVGYRHEVELAATTLRADPQARVLLNGVKQAGGRRYHVDLLVERTAGTEAIQVKTVSDDQLIANLGSALRQLNGRNRDAATEQAPPGSKRIAQIYLEPAAGPVHAADRAGLERVLGGSDRNTVLSDWCVSGAAQADEVRIVNQLGVQQWTKDQMTALLGATGQCG</sequence>
<name>A0ABM7LLU3_9ACTN</name>
<feature type="compositionally biased region" description="Low complexity" evidence="1">
    <location>
        <begin position="245"/>
        <end position="262"/>
    </location>
</feature>
<evidence type="ECO:0000313" key="4">
    <source>
        <dbReference type="Proteomes" id="UP000676967"/>
    </source>
</evidence>
<evidence type="ECO:0000313" key="3">
    <source>
        <dbReference type="EMBL" id="BCJ40236.1"/>
    </source>
</evidence>
<keyword evidence="2" id="KW-1133">Transmembrane helix</keyword>
<gene>
    <name evidence="3" type="ORF">Aiant_08930</name>
</gene>
<proteinExistence type="predicted"/>
<feature type="region of interest" description="Disordered" evidence="1">
    <location>
        <begin position="245"/>
        <end position="275"/>
    </location>
</feature>
<dbReference type="RefSeq" id="WP_189331059.1">
    <property type="nucleotide sequence ID" value="NZ_AP023356.1"/>
</dbReference>
<accession>A0ABM7LLU3</accession>
<dbReference type="Proteomes" id="UP000676967">
    <property type="component" value="Chromosome"/>
</dbReference>
<evidence type="ECO:0000256" key="2">
    <source>
        <dbReference type="SAM" id="Phobius"/>
    </source>
</evidence>
<keyword evidence="2" id="KW-0812">Transmembrane</keyword>
<evidence type="ECO:0000256" key="1">
    <source>
        <dbReference type="SAM" id="MobiDB-lite"/>
    </source>
</evidence>
<keyword evidence="2" id="KW-0472">Membrane</keyword>
<feature type="transmembrane region" description="Helical" evidence="2">
    <location>
        <begin position="12"/>
        <end position="31"/>
    </location>
</feature>